<proteinExistence type="inferred from homology"/>
<evidence type="ECO:0000256" key="9">
    <source>
        <dbReference type="ARBA" id="ARBA00023224"/>
    </source>
</evidence>
<evidence type="ECO:0000259" key="12">
    <source>
        <dbReference type="PROSITE" id="PS50262"/>
    </source>
</evidence>
<keyword evidence="8" id="KW-0325">Glycoprotein</keyword>
<keyword evidence="9 10" id="KW-0807">Transducer</keyword>
<dbReference type="PANTHER" id="PTHR24238:SF74">
    <property type="entry name" value="PROKINETICIN RECEPTOR 2"/>
    <property type="match status" value="1"/>
</dbReference>
<feature type="transmembrane region" description="Helical" evidence="11">
    <location>
        <begin position="235"/>
        <end position="262"/>
    </location>
</feature>
<evidence type="ECO:0000256" key="1">
    <source>
        <dbReference type="ARBA" id="ARBA00004141"/>
    </source>
</evidence>
<reference evidence="13" key="1">
    <citation type="submission" date="2022-01" db="EMBL/GenBank/DDBJ databases">
        <authorList>
            <person name="Braso-Vives M."/>
        </authorList>
    </citation>
    <scope>NUCLEOTIDE SEQUENCE</scope>
</reference>
<evidence type="ECO:0000256" key="3">
    <source>
        <dbReference type="ARBA" id="ARBA00022989"/>
    </source>
</evidence>
<evidence type="ECO:0000256" key="8">
    <source>
        <dbReference type="ARBA" id="ARBA00023180"/>
    </source>
</evidence>
<dbReference type="Gene3D" id="1.20.1070.10">
    <property type="entry name" value="Rhodopsin 7-helix transmembrane proteins"/>
    <property type="match status" value="1"/>
</dbReference>
<keyword evidence="6" id="KW-1015">Disulfide bond</keyword>
<dbReference type="InterPro" id="IPR017452">
    <property type="entry name" value="GPCR_Rhodpsn_7TM"/>
</dbReference>
<keyword evidence="2 10" id="KW-0812">Transmembrane</keyword>
<dbReference type="SUPFAM" id="SSF81321">
    <property type="entry name" value="Family A G protein-coupled receptor-like"/>
    <property type="match status" value="1"/>
</dbReference>
<feature type="domain" description="G-protein coupled receptors family 1 profile" evidence="12">
    <location>
        <begin position="87"/>
        <end position="347"/>
    </location>
</feature>
<feature type="transmembrane region" description="Helical" evidence="11">
    <location>
        <begin position="188"/>
        <end position="209"/>
    </location>
</feature>
<dbReference type="OrthoDB" id="6076970at2759"/>
<evidence type="ECO:0000313" key="13">
    <source>
        <dbReference type="EMBL" id="CAH1274288.1"/>
    </source>
</evidence>
<keyword evidence="5 11" id="KW-0472">Membrane</keyword>
<feature type="transmembrane region" description="Helical" evidence="11">
    <location>
        <begin position="108"/>
        <end position="132"/>
    </location>
</feature>
<dbReference type="InterPro" id="IPR000276">
    <property type="entry name" value="GPCR_Rhodpsn"/>
</dbReference>
<dbReference type="PROSITE" id="PS50262">
    <property type="entry name" value="G_PROTEIN_RECEP_F1_2"/>
    <property type="match status" value="1"/>
</dbReference>
<dbReference type="AlphaFoldDB" id="A0A8K0EZ17"/>
<evidence type="ECO:0000256" key="7">
    <source>
        <dbReference type="ARBA" id="ARBA00023170"/>
    </source>
</evidence>
<evidence type="ECO:0000256" key="6">
    <source>
        <dbReference type="ARBA" id="ARBA00023157"/>
    </source>
</evidence>
<dbReference type="GO" id="GO:0005886">
    <property type="term" value="C:plasma membrane"/>
    <property type="evidence" value="ECO:0007669"/>
    <property type="project" value="TreeGrafter"/>
</dbReference>
<sequence>MSTFVQEGSGDSFEPWLPRGTMAGPVERPVSVSEAVLHTLFNSSNVSTMDWYQDFDANMGVSSQAPDIAVVALGMVYSVFIMVCGLGNLILAAAIFRYMRLRTTVDTLIGNLALCNSAVAMVCTPFELGYYIVNVGSWHFGAALCSVVNFIKILALNLTSFVLLAIAFERFLVIAKSKKLQRNRNHSLLPLGLVWTAALTLAAPAGHFATTLSLPNSPGTVCGVRWFSHSEETAMAYHISMALLGFVLPVVAQIVLHSFIAFKLLHRQFPGHKNTSHRTMRIKSRRKMTRMLLMFCVYFCCIGPFYVVPMVREVSSEAKEVIDSYASVVYVLEGLASIHGVLNTVVYITFHDAILMTLRRMLRDLRMTLTGQKGNGEALELYGYPRRGTMSKSHGYGQSTHATPISPVSPVNMTFPNCKDEVTCV</sequence>
<feature type="transmembrane region" description="Helical" evidence="11">
    <location>
        <begin position="138"/>
        <end position="168"/>
    </location>
</feature>
<dbReference type="PROSITE" id="PS00237">
    <property type="entry name" value="G_PROTEIN_RECEP_F1_1"/>
    <property type="match status" value="1"/>
</dbReference>
<dbReference type="GO" id="GO:0008188">
    <property type="term" value="F:neuropeptide receptor activity"/>
    <property type="evidence" value="ECO:0007669"/>
    <property type="project" value="TreeGrafter"/>
</dbReference>
<dbReference type="PRINTS" id="PR00237">
    <property type="entry name" value="GPCRRHODOPSN"/>
</dbReference>
<organism evidence="13 14">
    <name type="scientific">Branchiostoma lanceolatum</name>
    <name type="common">Common lancelet</name>
    <name type="synonym">Amphioxus lanceolatum</name>
    <dbReference type="NCBI Taxonomy" id="7740"/>
    <lineage>
        <taxon>Eukaryota</taxon>
        <taxon>Metazoa</taxon>
        <taxon>Chordata</taxon>
        <taxon>Cephalochordata</taxon>
        <taxon>Leptocardii</taxon>
        <taxon>Amphioxiformes</taxon>
        <taxon>Branchiostomatidae</taxon>
        <taxon>Branchiostoma</taxon>
    </lineage>
</organism>
<accession>A0A8K0EZ17</accession>
<evidence type="ECO:0000256" key="2">
    <source>
        <dbReference type="ARBA" id="ARBA00022692"/>
    </source>
</evidence>
<keyword evidence="7 10" id="KW-0675">Receptor</keyword>
<feature type="transmembrane region" description="Helical" evidence="11">
    <location>
        <begin position="288"/>
        <end position="308"/>
    </location>
</feature>
<comment type="similarity">
    <text evidence="10">Belongs to the G-protein coupled receptor 1 family.</text>
</comment>
<keyword evidence="4 10" id="KW-0297">G-protein coupled receptor</keyword>
<feature type="transmembrane region" description="Helical" evidence="11">
    <location>
        <begin position="68"/>
        <end position="96"/>
    </location>
</feature>
<keyword evidence="14" id="KW-1185">Reference proteome</keyword>
<evidence type="ECO:0000313" key="14">
    <source>
        <dbReference type="Proteomes" id="UP000838412"/>
    </source>
</evidence>
<dbReference type="Proteomes" id="UP000838412">
    <property type="component" value="Chromosome 9"/>
</dbReference>
<evidence type="ECO:0000256" key="10">
    <source>
        <dbReference type="RuleBase" id="RU000688"/>
    </source>
</evidence>
<evidence type="ECO:0000256" key="11">
    <source>
        <dbReference type="SAM" id="Phobius"/>
    </source>
</evidence>
<feature type="transmembrane region" description="Helical" evidence="11">
    <location>
        <begin position="328"/>
        <end position="350"/>
    </location>
</feature>
<keyword evidence="3 11" id="KW-1133">Transmembrane helix</keyword>
<comment type="subcellular location">
    <subcellularLocation>
        <location evidence="1">Membrane</location>
        <topology evidence="1">Multi-pass membrane protein</topology>
    </subcellularLocation>
</comment>
<evidence type="ECO:0000256" key="5">
    <source>
        <dbReference type="ARBA" id="ARBA00023136"/>
    </source>
</evidence>
<dbReference type="Pfam" id="PF00001">
    <property type="entry name" value="7tm_1"/>
    <property type="match status" value="1"/>
</dbReference>
<name>A0A8K0EZ17_BRALA</name>
<dbReference type="PANTHER" id="PTHR24238">
    <property type="entry name" value="G-PROTEIN COUPLED RECEPTOR"/>
    <property type="match status" value="1"/>
</dbReference>
<gene>
    <name evidence="13" type="primary">PROKR2</name>
    <name evidence="13" type="ORF">BLAG_LOCUS25362</name>
</gene>
<evidence type="ECO:0000256" key="4">
    <source>
        <dbReference type="ARBA" id="ARBA00023040"/>
    </source>
</evidence>
<protein>
    <submittedName>
        <fullName evidence="13">PROKR2 protein</fullName>
    </submittedName>
</protein>
<dbReference type="EMBL" id="OV696694">
    <property type="protein sequence ID" value="CAH1274288.1"/>
    <property type="molecule type" value="Genomic_DNA"/>
</dbReference>